<evidence type="ECO:0000256" key="4">
    <source>
        <dbReference type="ARBA" id="ARBA00022603"/>
    </source>
</evidence>
<feature type="binding site" evidence="17">
    <location>
        <begin position="128"/>
        <end position="130"/>
    </location>
    <ligand>
        <name>S-adenosyl-L-methionine</name>
        <dbReference type="ChEBI" id="CHEBI:59789"/>
    </ligand>
</feature>
<keyword evidence="7 17" id="KW-0812">Transmembrane</keyword>
<reference evidence="20" key="1">
    <citation type="submission" date="2023-10" db="EMBL/GenBank/DDBJ databases">
        <authorList>
            <person name="Noh H."/>
        </authorList>
    </citation>
    <scope>NUCLEOTIDE SEQUENCE</scope>
    <source>
        <strain evidence="20">DUCC4014</strain>
    </source>
</reference>
<feature type="region of interest" description="Disordered" evidence="18">
    <location>
        <begin position="230"/>
        <end position="319"/>
    </location>
</feature>
<dbReference type="GeneID" id="87804583"/>
<proteinExistence type="inferred from homology"/>
<dbReference type="Gene3D" id="1.20.120.1630">
    <property type="match status" value="1"/>
</dbReference>
<feature type="topological domain" description="Lumenal" evidence="17">
    <location>
        <begin position="1"/>
        <end position="42"/>
    </location>
</feature>
<evidence type="ECO:0000256" key="17">
    <source>
        <dbReference type="HAMAP-Rule" id="MF_03216"/>
    </source>
</evidence>
<dbReference type="EC" id="2.1.1.71" evidence="17"/>
<evidence type="ECO:0000256" key="19">
    <source>
        <dbReference type="SAM" id="Phobius"/>
    </source>
</evidence>
<evidence type="ECO:0000256" key="5">
    <source>
        <dbReference type="ARBA" id="ARBA00022679"/>
    </source>
</evidence>
<evidence type="ECO:0000256" key="15">
    <source>
        <dbReference type="ARBA" id="ARBA00051252"/>
    </source>
</evidence>
<gene>
    <name evidence="20" type="primary">choC</name>
    <name evidence="20" type="ORF">LOC62_01G001326</name>
</gene>
<dbReference type="GO" id="GO:0006656">
    <property type="term" value="P:phosphatidylcholine biosynthetic process"/>
    <property type="evidence" value="ECO:0007669"/>
    <property type="project" value="UniProtKB-UniRule"/>
</dbReference>
<keyword evidence="6 17" id="KW-0949">S-adenosyl-L-methionine</keyword>
<evidence type="ECO:0000256" key="18">
    <source>
        <dbReference type="SAM" id="MobiDB-lite"/>
    </source>
</evidence>
<feature type="topological domain" description="Cytoplasmic" evidence="17">
    <location>
        <begin position="97"/>
        <end position="123"/>
    </location>
</feature>
<keyword evidence="8 17" id="KW-0256">Endoplasmic reticulum</keyword>
<keyword evidence="4 17" id="KW-0489">Methyltransferase</keyword>
<feature type="transmembrane region" description="Helical" evidence="19">
    <location>
        <begin position="75"/>
        <end position="96"/>
    </location>
</feature>
<comment type="subcellular location">
    <subcellularLocation>
        <location evidence="17">Endoplasmic reticulum membrane</location>
        <topology evidence="17">Multi-pass membrane protein</topology>
    </subcellularLocation>
    <subcellularLocation>
        <location evidence="17">Mitochondrion membrane</location>
        <topology evidence="17">Multi-pass membrane protein</topology>
    </subcellularLocation>
</comment>
<comment type="catalytic activity">
    <reaction evidence="16 17">
        <text>a 1,2-diacyl-sn-glycero-3-phospho-N-methylethanolamine + S-adenosyl-L-methionine = a 1,2-diacyl-sn-glycero-3-phospho-N,N-dimethylethanolamine + S-adenosyl-L-homocysteine + H(+)</text>
        <dbReference type="Rhea" id="RHEA:32735"/>
        <dbReference type="ChEBI" id="CHEBI:15378"/>
        <dbReference type="ChEBI" id="CHEBI:57856"/>
        <dbReference type="ChEBI" id="CHEBI:59789"/>
        <dbReference type="ChEBI" id="CHEBI:64572"/>
        <dbReference type="ChEBI" id="CHEBI:64573"/>
        <dbReference type="EC" id="2.1.1.71"/>
    </reaction>
</comment>
<feature type="topological domain" description="Lumenal" evidence="17">
    <location>
        <begin position="64"/>
        <end position="75"/>
    </location>
</feature>
<comment type="function">
    <text evidence="17">Catalyzes the second two steps of the methylation pathway of phosphatidylcholine biosynthesis, the SAM-dependent methylation of phosphatidylmonomethylethanolamine (PMME) to phosphatidyldimethylethanolamine (PDME) and of PDME to phosphatidylcholine (PC).</text>
</comment>
<keyword evidence="10 17" id="KW-0443">Lipid metabolism</keyword>
<organism evidence="20 21">
    <name type="scientific">Vanrija pseudolonga</name>
    <dbReference type="NCBI Taxonomy" id="143232"/>
    <lineage>
        <taxon>Eukaryota</taxon>
        <taxon>Fungi</taxon>
        <taxon>Dikarya</taxon>
        <taxon>Basidiomycota</taxon>
        <taxon>Agaricomycotina</taxon>
        <taxon>Tremellomycetes</taxon>
        <taxon>Trichosporonales</taxon>
        <taxon>Trichosporonaceae</taxon>
        <taxon>Vanrija</taxon>
    </lineage>
</organism>
<evidence type="ECO:0000256" key="3">
    <source>
        <dbReference type="ARBA" id="ARBA00022516"/>
    </source>
</evidence>
<dbReference type="Pfam" id="PF04191">
    <property type="entry name" value="PEMT"/>
    <property type="match status" value="1"/>
</dbReference>
<dbReference type="PANTHER" id="PTHR15458">
    <property type="entry name" value="PHOSPHATIDYLETHANOLAMINE N-METHYLTRANSFERASE"/>
    <property type="match status" value="1"/>
</dbReference>
<evidence type="ECO:0000256" key="13">
    <source>
        <dbReference type="ARBA" id="ARBA00023209"/>
    </source>
</evidence>
<evidence type="ECO:0000256" key="12">
    <source>
        <dbReference type="ARBA" id="ARBA00023136"/>
    </source>
</evidence>
<dbReference type="GO" id="GO:0000773">
    <property type="term" value="F:phosphatidyl-N-methylethanolamine N-methyltransferase activity"/>
    <property type="evidence" value="ECO:0007669"/>
    <property type="project" value="UniProtKB-UniRule"/>
</dbReference>
<dbReference type="GO" id="GO:0031966">
    <property type="term" value="C:mitochondrial membrane"/>
    <property type="evidence" value="ECO:0007669"/>
    <property type="project" value="UniProtKB-SubCell"/>
</dbReference>
<dbReference type="EMBL" id="CP086714">
    <property type="protein sequence ID" value="WOO77759.1"/>
    <property type="molecule type" value="Genomic_DNA"/>
</dbReference>
<feature type="transmembrane region" description="Helical" evidence="19">
    <location>
        <begin position="121"/>
        <end position="149"/>
    </location>
</feature>
<feature type="transmembrane region" description="Helical" evidence="19">
    <location>
        <begin position="193"/>
        <end position="209"/>
    </location>
</feature>
<keyword evidence="3 17" id="KW-0444">Lipid biosynthesis</keyword>
<keyword evidence="9 17" id="KW-1133">Transmembrane helix</keyword>
<protein>
    <recommendedName>
        <fullName evidence="17">Phosphatidyl-N-methylethanolamine N-methyltransferase</fullName>
        <ecNumber evidence="17">2.1.1.71</ecNumber>
    </recommendedName>
    <alternativeName>
        <fullName evidence="17">Phospholipid methyltransferase</fullName>
        <shortName evidence="17">PLMT</shortName>
    </alternativeName>
</protein>
<feature type="topological domain" description="Cytoplasmic" evidence="17">
    <location>
        <begin position="209"/>
        <end position="319"/>
    </location>
</feature>
<feature type="transmembrane region" description="Helical" evidence="19">
    <location>
        <begin position="44"/>
        <end position="63"/>
    </location>
</feature>
<accession>A0AAF1BIZ7</accession>
<evidence type="ECO:0000256" key="10">
    <source>
        <dbReference type="ARBA" id="ARBA00023098"/>
    </source>
</evidence>
<feature type="compositionally biased region" description="Low complexity" evidence="18">
    <location>
        <begin position="255"/>
        <end position="281"/>
    </location>
</feature>
<dbReference type="FunFam" id="1.20.120.1630:FF:000005">
    <property type="entry name" value="Phosphatidylethanolamine N-methyltransferase"/>
    <property type="match status" value="1"/>
</dbReference>
<dbReference type="InterPro" id="IPR007318">
    <property type="entry name" value="Phopholipid_MeTrfase"/>
</dbReference>
<sequence length="319" mass="34588">MSTTTYETVIAYIPPKVAAYLPLSNAGYVYADSWKDAIDVSQPTLWLAIASIIFNPLYWNITARNEYRNHTLRKLLGGSLPATYFFFVTIFSLGILRDHLYQNALRHQPHLAVLAQPVFKALALALFVTGQVFVVTSIYALGIVGTYLGDYCGILMKERVTGFPFNVLEDPMYVGSTLAFLGTAIWYESPAGIVLSALVWVVYAIALRYEGPFTGEIYSSAAKKAAAAKKEKKDVSAAPQTPRKSSRIADKTDSDVSSSAAATATKLKAAAAEATSNGTATPRRRTRKSVAPSELGEGTPQRVTRSRSRAHGSAGEDTD</sequence>
<keyword evidence="5 17" id="KW-0808">Transferase</keyword>
<dbReference type="Proteomes" id="UP000827549">
    <property type="component" value="Chromosome 1"/>
</dbReference>
<evidence type="ECO:0000313" key="21">
    <source>
        <dbReference type="Proteomes" id="UP000827549"/>
    </source>
</evidence>
<evidence type="ECO:0000256" key="8">
    <source>
        <dbReference type="ARBA" id="ARBA00022824"/>
    </source>
</evidence>
<dbReference type="HAMAP" id="MF_03216">
    <property type="entry name" value="PLMT"/>
    <property type="match status" value="1"/>
</dbReference>
<dbReference type="AlphaFoldDB" id="A0AAF1BIZ7"/>
<comment type="similarity">
    <text evidence="17">Belongs to the class VI-like SAM-binding methyltransferase superfamily. PEMT/PEM2 methyltransferase family.</text>
</comment>
<evidence type="ECO:0000256" key="14">
    <source>
        <dbReference type="ARBA" id="ARBA00023264"/>
    </source>
</evidence>
<evidence type="ECO:0000313" key="20">
    <source>
        <dbReference type="EMBL" id="WOO77759.1"/>
    </source>
</evidence>
<comment type="catalytic activity">
    <reaction evidence="15">
        <text>a 1,2-diacyl-sn-glycero-3-phospho-N,N-dimethylethanolamine + S-adenosyl-L-methionine = a 1,2-diacyl-sn-glycero-3-phosphocholine + S-adenosyl-L-homocysteine + H(+)</text>
        <dbReference type="Rhea" id="RHEA:32739"/>
        <dbReference type="ChEBI" id="CHEBI:15378"/>
        <dbReference type="ChEBI" id="CHEBI:57643"/>
        <dbReference type="ChEBI" id="CHEBI:57856"/>
        <dbReference type="ChEBI" id="CHEBI:59789"/>
        <dbReference type="ChEBI" id="CHEBI:64572"/>
        <dbReference type="EC" id="2.1.1.71"/>
    </reaction>
</comment>
<dbReference type="PANTHER" id="PTHR15458:SF5">
    <property type="entry name" value="PHOSPHATIDYLETHANOLAMINE N-METHYLTRANSFERASE"/>
    <property type="match status" value="1"/>
</dbReference>
<keyword evidence="12 17" id="KW-0472">Membrane</keyword>
<feature type="topological domain" description="Lumenal" evidence="17">
    <location>
        <begin position="145"/>
        <end position="187"/>
    </location>
</feature>
<dbReference type="InterPro" id="IPR024960">
    <property type="entry name" value="PEMT/MFAP"/>
</dbReference>
<evidence type="ECO:0000256" key="9">
    <source>
        <dbReference type="ARBA" id="ARBA00022989"/>
    </source>
</evidence>
<comment type="pathway">
    <text evidence="1 17">Phospholipid metabolism; phosphatidylcholine biosynthesis.</text>
</comment>
<evidence type="ECO:0000256" key="6">
    <source>
        <dbReference type="ARBA" id="ARBA00022691"/>
    </source>
</evidence>
<comment type="pathway">
    <text evidence="2">Lipid metabolism.</text>
</comment>
<dbReference type="RefSeq" id="XP_062623791.1">
    <property type="nucleotide sequence ID" value="XM_062767807.1"/>
</dbReference>
<evidence type="ECO:0000256" key="7">
    <source>
        <dbReference type="ARBA" id="ARBA00022692"/>
    </source>
</evidence>
<dbReference type="GO" id="GO:0005789">
    <property type="term" value="C:endoplasmic reticulum membrane"/>
    <property type="evidence" value="ECO:0007669"/>
    <property type="project" value="UniProtKB-SubCell"/>
</dbReference>
<name>A0AAF1BIZ7_9TREE</name>
<evidence type="ECO:0000256" key="11">
    <source>
        <dbReference type="ARBA" id="ARBA00023128"/>
    </source>
</evidence>
<evidence type="ECO:0000256" key="1">
    <source>
        <dbReference type="ARBA" id="ARBA00004969"/>
    </source>
</evidence>
<evidence type="ECO:0000256" key="16">
    <source>
        <dbReference type="ARBA" id="ARBA00052459"/>
    </source>
</evidence>
<keyword evidence="11 17" id="KW-0496">Mitochondrion</keyword>
<feature type="binding site" evidence="17">
    <location>
        <begin position="210"/>
        <end position="211"/>
    </location>
    <ligand>
        <name>S-adenosyl-L-methionine</name>
        <dbReference type="ChEBI" id="CHEBI:59789"/>
    </ligand>
</feature>
<feature type="intramembrane region" description="Helical" evidence="17">
    <location>
        <begin position="43"/>
        <end position="63"/>
    </location>
</feature>
<dbReference type="GO" id="GO:0032259">
    <property type="term" value="P:methylation"/>
    <property type="evidence" value="ECO:0007669"/>
    <property type="project" value="UniProtKB-KW"/>
</dbReference>
<evidence type="ECO:0000256" key="2">
    <source>
        <dbReference type="ARBA" id="ARBA00005189"/>
    </source>
</evidence>
<keyword evidence="21" id="KW-1185">Reference proteome</keyword>
<keyword evidence="14 17" id="KW-1208">Phospholipid metabolism</keyword>
<keyword evidence="13 17" id="KW-0594">Phospholipid biosynthesis</keyword>